<dbReference type="EMBL" id="QQOH01000006">
    <property type="protein sequence ID" value="RDE18171.1"/>
    <property type="molecule type" value="Genomic_DNA"/>
</dbReference>
<protein>
    <submittedName>
        <fullName evidence="1">NRDE family protein</fullName>
    </submittedName>
</protein>
<dbReference type="PANTHER" id="PTHR17985:SF8">
    <property type="entry name" value="TRANSPORT AND GOLGI ORGANIZATION PROTEIN 2 HOMOLOG"/>
    <property type="match status" value="1"/>
</dbReference>
<accession>A0A369WA23</accession>
<proteinExistence type="predicted"/>
<reference evidence="1 2" key="1">
    <citation type="submission" date="2018-07" db="EMBL/GenBank/DDBJ databases">
        <title>Motiliproteus coralliicola sp. nov., a bacterium isolated from Coral.</title>
        <authorList>
            <person name="Wang G."/>
        </authorList>
    </citation>
    <scope>NUCLEOTIDE SEQUENCE [LARGE SCALE GENOMIC DNA]</scope>
    <source>
        <strain evidence="1 2">C34</strain>
    </source>
</reference>
<dbReference type="RefSeq" id="WP_114697293.1">
    <property type="nucleotide sequence ID" value="NZ_QQOH01000006.1"/>
</dbReference>
<evidence type="ECO:0000313" key="1">
    <source>
        <dbReference type="EMBL" id="RDE18171.1"/>
    </source>
</evidence>
<keyword evidence="2" id="KW-1185">Reference proteome</keyword>
<gene>
    <name evidence="1" type="ORF">DV711_18925</name>
</gene>
<dbReference type="InterPro" id="IPR008551">
    <property type="entry name" value="TANGO2"/>
</dbReference>
<evidence type="ECO:0000313" key="2">
    <source>
        <dbReference type="Proteomes" id="UP000253769"/>
    </source>
</evidence>
<dbReference type="PANTHER" id="PTHR17985">
    <property type="entry name" value="SER/THR-RICH PROTEIN T10 IN DGCR REGION"/>
    <property type="match status" value="1"/>
</dbReference>
<dbReference type="Proteomes" id="UP000253769">
    <property type="component" value="Unassembled WGS sequence"/>
</dbReference>
<sequence>MCLILFAYNTDPHYRLVVAANRDEFYQRPTRRLCFWPEAPDLLAGQDLQLGGTWLGITRQGRFAAVTNFRQGRRQPSVGLLSRGQLTLDFLLGEQQPLNYLQQADPDAYDGFNLLLADQQGLYYGSNRNDQSPKELEPGVYGLSNASLDTPWPKVREAREELGNLIEQGELSVDNLLKLLQHNQKPADDQLPDTGVGLEWERLLSPRFIRSEDYGTRSSLVLLQRYDGHTEVVEQSYLPEWQKPQGHCFSTT</sequence>
<dbReference type="OrthoDB" id="4380123at2"/>
<dbReference type="Pfam" id="PF05742">
    <property type="entry name" value="TANGO2"/>
    <property type="match status" value="1"/>
</dbReference>
<comment type="caution">
    <text evidence="1">The sequence shown here is derived from an EMBL/GenBank/DDBJ whole genome shotgun (WGS) entry which is preliminary data.</text>
</comment>
<name>A0A369WA23_9GAMM</name>
<dbReference type="AlphaFoldDB" id="A0A369WA23"/>
<organism evidence="1 2">
    <name type="scientific">Motiliproteus coralliicola</name>
    <dbReference type="NCBI Taxonomy" id="2283196"/>
    <lineage>
        <taxon>Bacteria</taxon>
        <taxon>Pseudomonadati</taxon>
        <taxon>Pseudomonadota</taxon>
        <taxon>Gammaproteobacteria</taxon>
        <taxon>Oceanospirillales</taxon>
        <taxon>Oceanospirillaceae</taxon>
        <taxon>Motiliproteus</taxon>
    </lineage>
</organism>